<feature type="non-terminal residue" evidence="1">
    <location>
        <position position="1"/>
    </location>
</feature>
<protein>
    <submittedName>
        <fullName evidence="1">Uncharacterized protein</fullName>
    </submittedName>
</protein>
<gene>
    <name evidence="1" type="ORF">VF00_C0010G0005</name>
</gene>
<dbReference type="EMBL" id="LCRB01000010">
    <property type="protein sequence ID" value="KKW26344.1"/>
    <property type="molecule type" value="Genomic_DNA"/>
</dbReference>
<organism evidence="1 2">
    <name type="scientific">candidate division Kazan bacterium GW2011_GWB1_52_7</name>
    <dbReference type="NCBI Taxonomy" id="1620414"/>
    <lineage>
        <taxon>Bacteria</taxon>
        <taxon>Bacteria division Kazan-3B-28</taxon>
    </lineage>
</organism>
<evidence type="ECO:0000313" key="1">
    <source>
        <dbReference type="EMBL" id="KKW26344.1"/>
    </source>
</evidence>
<name>A0A0G2A2G0_UNCK3</name>
<comment type="caution">
    <text evidence="1">The sequence shown here is derived from an EMBL/GenBank/DDBJ whole genome shotgun (WGS) entry which is preliminary data.</text>
</comment>
<accession>A0A0G2A2G0</accession>
<dbReference type="AlphaFoldDB" id="A0A0G2A2G0"/>
<sequence>GTDNSALNDNVLIFNSSHNAAGVIRFDNLLFRLATNSSLTAQDYSGSLTVVVI</sequence>
<proteinExistence type="predicted"/>
<reference evidence="1 2" key="1">
    <citation type="journal article" date="2015" name="Nature">
        <title>rRNA introns, odd ribosomes, and small enigmatic genomes across a large radiation of phyla.</title>
        <authorList>
            <person name="Brown C.T."/>
            <person name="Hug L.A."/>
            <person name="Thomas B.C."/>
            <person name="Sharon I."/>
            <person name="Castelle C.J."/>
            <person name="Singh A."/>
            <person name="Wilkins M.J."/>
            <person name="Williams K.H."/>
            <person name="Banfield J.F."/>
        </authorList>
    </citation>
    <scope>NUCLEOTIDE SEQUENCE [LARGE SCALE GENOMIC DNA]</scope>
</reference>
<dbReference type="Proteomes" id="UP000034913">
    <property type="component" value="Unassembled WGS sequence"/>
</dbReference>
<evidence type="ECO:0000313" key="2">
    <source>
        <dbReference type="Proteomes" id="UP000034913"/>
    </source>
</evidence>